<protein>
    <recommendedName>
        <fullName evidence="4">G-protein coupled receptors family 1 profile domain-containing protein</fullName>
    </recommendedName>
</protein>
<keyword evidence="1" id="KW-1133">Transmembrane helix</keyword>
<feature type="transmembrane region" description="Helical" evidence="1">
    <location>
        <begin position="31"/>
        <end position="54"/>
    </location>
</feature>
<evidence type="ECO:0000313" key="2">
    <source>
        <dbReference type="EMBL" id="CAF4339379.1"/>
    </source>
</evidence>
<sequence length="170" mass="19787">MPYGILYDLLTKGSISIFTTINPNFVRYNTYFVNLCLYAVIPIIIVSVFSFLTYRNLQTLTTQDRHSLSTLTRQVISLALLQVITLLVFQVPYAIVQIYTLVTINLAKSTYRQAQEQVVIYFFHGYVYGTFTCSFYCYCIVSKRFRKEVFGVLTRFLSPPRTTQVQPRHQ</sequence>
<accession>A0A820KG47</accession>
<dbReference type="EMBL" id="CAJOAZ010019731">
    <property type="protein sequence ID" value="CAF4339379.1"/>
    <property type="molecule type" value="Genomic_DNA"/>
</dbReference>
<feature type="transmembrane region" description="Helical" evidence="1">
    <location>
        <begin position="119"/>
        <end position="141"/>
    </location>
</feature>
<feature type="transmembrane region" description="Helical" evidence="1">
    <location>
        <begin position="75"/>
        <end position="99"/>
    </location>
</feature>
<organism evidence="2 3">
    <name type="scientific">Adineta steineri</name>
    <dbReference type="NCBI Taxonomy" id="433720"/>
    <lineage>
        <taxon>Eukaryota</taxon>
        <taxon>Metazoa</taxon>
        <taxon>Spiralia</taxon>
        <taxon>Gnathifera</taxon>
        <taxon>Rotifera</taxon>
        <taxon>Eurotatoria</taxon>
        <taxon>Bdelloidea</taxon>
        <taxon>Adinetida</taxon>
        <taxon>Adinetidae</taxon>
        <taxon>Adineta</taxon>
    </lineage>
</organism>
<dbReference type="SUPFAM" id="SSF81321">
    <property type="entry name" value="Family A G protein-coupled receptor-like"/>
    <property type="match status" value="1"/>
</dbReference>
<keyword evidence="1" id="KW-0812">Transmembrane</keyword>
<dbReference type="Proteomes" id="UP000663844">
    <property type="component" value="Unassembled WGS sequence"/>
</dbReference>
<name>A0A820KG47_9BILA</name>
<feature type="non-terminal residue" evidence="2">
    <location>
        <position position="1"/>
    </location>
</feature>
<dbReference type="Gene3D" id="1.20.1070.10">
    <property type="entry name" value="Rhodopsin 7-helix transmembrane proteins"/>
    <property type="match status" value="1"/>
</dbReference>
<proteinExistence type="predicted"/>
<evidence type="ECO:0008006" key="4">
    <source>
        <dbReference type="Google" id="ProtNLM"/>
    </source>
</evidence>
<comment type="caution">
    <text evidence="2">The sequence shown here is derived from an EMBL/GenBank/DDBJ whole genome shotgun (WGS) entry which is preliminary data.</text>
</comment>
<evidence type="ECO:0000313" key="3">
    <source>
        <dbReference type="Proteomes" id="UP000663844"/>
    </source>
</evidence>
<dbReference type="AlphaFoldDB" id="A0A820KG47"/>
<reference evidence="2" key="1">
    <citation type="submission" date="2021-02" db="EMBL/GenBank/DDBJ databases">
        <authorList>
            <person name="Nowell W R."/>
        </authorList>
    </citation>
    <scope>NUCLEOTIDE SEQUENCE</scope>
</reference>
<evidence type="ECO:0000256" key="1">
    <source>
        <dbReference type="SAM" id="Phobius"/>
    </source>
</evidence>
<keyword evidence="1" id="KW-0472">Membrane</keyword>
<gene>
    <name evidence="2" type="ORF">OXD698_LOCUS48143</name>
</gene>